<dbReference type="STRING" id="645990.SAMN00120144_3115"/>
<proteinExistence type="predicted"/>
<name>A0A1W1UE40_9BACT</name>
<evidence type="ECO:0000313" key="1">
    <source>
        <dbReference type="EMBL" id="SMB79347.1"/>
    </source>
</evidence>
<gene>
    <name evidence="1" type="ORF">SAMN00120144_3115</name>
</gene>
<evidence type="ECO:0000313" key="2">
    <source>
        <dbReference type="Proteomes" id="UP000192266"/>
    </source>
</evidence>
<reference evidence="1 2" key="1">
    <citation type="submission" date="2017-04" db="EMBL/GenBank/DDBJ databases">
        <authorList>
            <person name="Afonso C.L."/>
            <person name="Miller P.J."/>
            <person name="Scott M.A."/>
            <person name="Spackman E."/>
            <person name="Goraichik I."/>
            <person name="Dimitrov K.M."/>
            <person name="Suarez D.L."/>
            <person name="Swayne D.E."/>
        </authorList>
    </citation>
    <scope>NUCLEOTIDE SEQUENCE [LARGE SCALE GENOMIC DNA]</scope>
    <source>
        <strain evidence="1 2">DSM 11622</strain>
    </source>
</reference>
<dbReference type="Proteomes" id="UP000192266">
    <property type="component" value="Unassembled WGS sequence"/>
</dbReference>
<sequence length="76" mass="8789">MSSPQTAIRHTTREVQQALSNNCWGVYHRAVYAEGEPVPESSRVFQTRTQRGQFQVRYLQTGQWHNVAPADLLFQQ</sequence>
<dbReference type="EMBL" id="FWWW01000007">
    <property type="protein sequence ID" value="SMB79347.1"/>
    <property type="molecule type" value="Genomic_DNA"/>
</dbReference>
<keyword evidence="2" id="KW-1185">Reference proteome</keyword>
<organism evidence="1 2">
    <name type="scientific">Hymenobacter roseosalivarius DSM 11622</name>
    <dbReference type="NCBI Taxonomy" id="645990"/>
    <lineage>
        <taxon>Bacteria</taxon>
        <taxon>Pseudomonadati</taxon>
        <taxon>Bacteroidota</taxon>
        <taxon>Cytophagia</taxon>
        <taxon>Cytophagales</taxon>
        <taxon>Hymenobacteraceae</taxon>
        <taxon>Hymenobacter</taxon>
    </lineage>
</organism>
<protein>
    <submittedName>
        <fullName evidence="1">Uncharacterized protein</fullName>
    </submittedName>
</protein>
<accession>A0A1W1UE40</accession>
<dbReference type="AlphaFoldDB" id="A0A1W1UE40"/>